<dbReference type="GO" id="GO:0004345">
    <property type="term" value="F:glucose-6-phosphate dehydrogenase activity"/>
    <property type="evidence" value="ECO:0007669"/>
    <property type="project" value="UniProtKB-EC"/>
</dbReference>
<dbReference type="SUPFAM" id="SSF55347">
    <property type="entry name" value="Glyceraldehyde-3-phosphate dehydrogenase-like, C-terminal domain"/>
    <property type="match status" value="1"/>
</dbReference>
<evidence type="ECO:0000256" key="3">
    <source>
        <dbReference type="ARBA" id="ARBA00022857"/>
    </source>
</evidence>
<evidence type="ECO:0000256" key="4">
    <source>
        <dbReference type="ARBA" id="ARBA00023002"/>
    </source>
</evidence>
<keyword evidence="4" id="KW-0560">Oxidoreductase</keyword>
<dbReference type="PANTHER" id="PTHR23429">
    <property type="entry name" value="GLUCOSE-6-PHOSPHATE 1-DEHYDROGENASE G6PD"/>
    <property type="match status" value="1"/>
</dbReference>
<protein>
    <recommendedName>
        <fullName evidence="2">glucose-6-phosphate dehydrogenase (NADP(+))</fullName>
        <ecNumber evidence="2">1.1.1.49</ecNumber>
    </recommendedName>
</protein>
<dbReference type="InterPro" id="IPR022675">
    <property type="entry name" value="G6P_DH_C"/>
</dbReference>
<comment type="caution">
    <text evidence="7">The sequence shown here is derived from an EMBL/GenBank/DDBJ whole genome shotgun (WGS) entry which is preliminary data.</text>
</comment>
<evidence type="ECO:0000313" key="8">
    <source>
        <dbReference type="Proteomes" id="UP000594638"/>
    </source>
</evidence>
<evidence type="ECO:0000256" key="1">
    <source>
        <dbReference type="ARBA" id="ARBA00004921"/>
    </source>
</evidence>
<organism evidence="7 8">
    <name type="scientific">Olea europaea subsp. europaea</name>
    <dbReference type="NCBI Taxonomy" id="158383"/>
    <lineage>
        <taxon>Eukaryota</taxon>
        <taxon>Viridiplantae</taxon>
        <taxon>Streptophyta</taxon>
        <taxon>Embryophyta</taxon>
        <taxon>Tracheophyta</taxon>
        <taxon>Spermatophyta</taxon>
        <taxon>Magnoliopsida</taxon>
        <taxon>eudicotyledons</taxon>
        <taxon>Gunneridae</taxon>
        <taxon>Pentapetalae</taxon>
        <taxon>asterids</taxon>
        <taxon>lamiids</taxon>
        <taxon>Lamiales</taxon>
        <taxon>Oleaceae</taxon>
        <taxon>Oleeae</taxon>
        <taxon>Olea</taxon>
    </lineage>
</organism>
<keyword evidence="3" id="KW-0521">NADP</keyword>
<evidence type="ECO:0000259" key="6">
    <source>
        <dbReference type="Pfam" id="PF02781"/>
    </source>
</evidence>
<dbReference type="OrthoDB" id="60984at2759"/>
<comment type="pathway">
    <text evidence="1">Carbohydrate degradation.</text>
</comment>
<dbReference type="Proteomes" id="UP000594638">
    <property type="component" value="Unassembled WGS sequence"/>
</dbReference>
<keyword evidence="5" id="KW-0119">Carbohydrate metabolism</keyword>
<dbReference type="GO" id="GO:0005829">
    <property type="term" value="C:cytosol"/>
    <property type="evidence" value="ECO:0007669"/>
    <property type="project" value="TreeGrafter"/>
</dbReference>
<dbReference type="GO" id="GO:0009051">
    <property type="term" value="P:pentose-phosphate shunt, oxidative branch"/>
    <property type="evidence" value="ECO:0007669"/>
    <property type="project" value="TreeGrafter"/>
</dbReference>
<dbReference type="InterPro" id="IPR001282">
    <property type="entry name" value="G6P_DH"/>
</dbReference>
<feature type="domain" description="Glucose-6-phosphate dehydrogenase C-terminal" evidence="6">
    <location>
        <begin position="10"/>
        <end position="56"/>
    </location>
</feature>
<dbReference type="AlphaFoldDB" id="A0A8S0PLU3"/>
<dbReference type="Gene3D" id="3.30.360.10">
    <property type="entry name" value="Dihydrodipicolinate Reductase, domain 2"/>
    <property type="match status" value="1"/>
</dbReference>
<dbReference type="Gramene" id="OE9A011126T1">
    <property type="protein sequence ID" value="OE9A011126C1"/>
    <property type="gene ID" value="OE9A011126"/>
</dbReference>
<evidence type="ECO:0000313" key="7">
    <source>
        <dbReference type="EMBL" id="CAA2953743.1"/>
    </source>
</evidence>
<dbReference type="Pfam" id="PF02781">
    <property type="entry name" value="G6PD_C"/>
    <property type="match status" value="1"/>
</dbReference>
<gene>
    <name evidence="7" type="ORF">OLEA9_A011126</name>
</gene>
<evidence type="ECO:0000256" key="2">
    <source>
        <dbReference type="ARBA" id="ARBA00013019"/>
    </source>
</evidence>
<sequence>MTTAVVPIKDEEVVLGQYEGYRDDPTVPDNSNTPTFATMVLRIHNERWEGIPFILKFIHSILKASYIKLIPKRCVQG</sequence>
<dbReference type="EMBL" id="CACTIH010000097">
    <property type="protein sequence ID" value="CAA2953743.1"/>
    <property type="molecule type" value="Genomic_DNA"/>
</dbReference>
<keyword evidence="8" id="KW-1185">Reference proteome</keyword>
<dbReference type="GO" id="GO:0050661">
    <property type="term" value="F:NADP binding"/>
    <property type="evidence" value="ECO:0007669"/>
    <property type="project" value="InterPro"/>
</dbReference>
<dbReference type="PANTHER" id="PTHR23429:SF0">
    <property type="entry name" value="GLUCOSE-6-PHOSPHATE 1-DEHYDROGENASE"/>
    <property type="match status" value="1"/>
</dbReference>
<dbReference type="EC" id="1.1.1.49" evidence="2"/>
<accession>A0A8S0PLU3</accession>
<dbReference type="GO" id="GO:0006006">
    <property type="term" value="P:glucose metabolic process"/>
    <property type="evidence" value="ECO:0007669"/>
    <property type="project" value="InterPro"/>
</dbReference>
<evidence type="ECO:0000256" key="5">
    <source>
        <dbReference type="ARBA" id="ARBA00023277"/>
    </source>
</evidence>
<name>A0A8S0PLU3_OLEEU</name>
<proteinExistence type="predicted"/>
<reference evidence="7 8" key="1">
    <citation type="submission" date="2019-12" db="EMBL/GenBank/DDBJ databases">
        <authorList>
            <person name="Alioto T."/>
            <person name="Alioto T."/>
            <person name="Gomez Garrido J."/>
        </authorList>
    </citation>
    <scope>NUCLEOTIDE SEQUENCE [LARGE SCALE GENOMIC DNA]</scope>
</reference>